<sequence length="96" mass="10889">MAWICREVVIINGRKNPCPDRVCYHYTNSPRSQSRFWNVTLSEIGLSAANPTAECSKILDSTSKTKFREAEEFQEIPPSQCLPKSPPKKQSKITAF</sequence>
<name>E4X2K6_OIKDI</name>
<dbReference type="AlphaFoldDB" id="E4X2K6"/>
<gene>
    <name evidence="2" type="ORF">GSOID_T00017481001</name>
</gene>
<keyword evidence="3" id="KW-1185">Reference proteome</keyword>
<organism evidence="2">
    <name type="scientific">Oikopleura dioica</name>
    <name type="common">Tunicate</name>
    <dbReference type="NCBI Taxonomy" id="34765"/>
    <lineage>
        <taxon>Eukaryota</taxon>
        <taxon>Metazoa</taxon>
        <taxon>Chordata</taxon>
        <taxon>Tunicata</taxon>
        <taxon>Appendicularia</taxon>
        <taxon>Copelata</taxon>
        <taxon>Oikopleuridae</taxon>
        <taxon>Oikopleura</taxon>
    </lineage>
</organism>
<dbReference type="Proteomes" id="UP000001307">
    <property type="component" value="Unassembled WGS sequence"/>
</dbReference>
<feature type="region of interest" description="Disordered" evidence="1">
    <location>
        <begin position="73"/>
        <end position="96"/>
    </location>
</feature>
<evidence type="ECO:0000313" key="2">
    <source>
        <dbReference type="EMBL" id="CBY17859.1"/>
    </source>
</evidence>
<dbReference type="EMBL" id="FN653023">
    <property type="protein sequence ID" value="CBY17859.1"/>
    <property type="molecule type" value="Genomic_DNA"/>
</dbReference>
<evidence type="ECO:0000313" key="3">
    <source>
        <dbReference type="Proteomes" id="UP000001307"/>
    </source>
</evidence>
<reference evidence="2" key="1">
    <citation type="journal article" date="2010" name="Science">
        <title>Plasticity of animal genome architecture unmasked by rapid evolution of a pelagic tunicate.</title>
        <authorList>
            <person name="Denoeud F."/>
            <person name="Henriet S."/>
            <person name="Mungpakdee S."/>
            <person name="Aury J.M."/>
            <person name="Da Silva C."/>
            <person name="Brinkmann H."/>
            <person name="Mikhaleva J."/>
            <person name="Olsen L.C."/>
            <person name="Jubin C."/>
            <person name="Canestro C."/>
            <person name="Bouquet J.M."/>
            <person name="Danks G."/>
            <person name="Poulain J."/>
            <person name="Campsteijn C."/>
            <person name="Adamski M."/>
            <person name="Cross I."/>
            <person name="Yadetie F."/>
            <person name="Muffato M."/>
            <person name="Louis A."/>
            <person name="Butcher S."/>
            <person name="Tsagkogeorga G."/>
            <person name="Konrad A."/>
            <person name="Singh S."/>
            <person name="Jensen M.F."/>
            <person name="Cong E.H."/>
            <person name="Eikeseth-Otteraa H."/>
            <person name="Noel B."/>
            <person name="Anthouard V."/>
            <person name="Porcel B.M."/>
            <person name="Kachouri-Lafond R."/>
            <person name="Nishino A."/>
            <person name="Ugolini M."/>
            <person name="Chourrout P."/>
            <person name="Nishida H."/>
            <person name="Aasland R."/>
            <person name="Huzurbazar S."/>
            <person name="Westhof E."/>
            <person name="Delsuc F."/>
            <person name="Lehrach H."/>
            <person name="Reinhardt R."/>
            <person name="Weissenbach J."/>
            <person name="Roy S.W."/>
            <person name="Artiguenave F."/>
            <person name="Postlethwait J.H."/>
            <person name="Manak J.R."/>
            <person name="Thompson E.M."/>
            <person name="Jaillon O."/>
            <person name="Du Pasquier L."/>
            <person name="Boudinot P."/>
            <person name="Liberles D.A."/>
            <person name="Volff J.N."/>
            <person name="Philippe H."/>
            <person name="Lenhard B."/>
            <person name="Roest Crollius H."/>
            <person name="Wincker P."/>
            <person name="Chourrout D."/>
        </authorList>
    </citation>
    <scope>NUCLEOTIDE SEQUENCE [LARGE SCALE GENOMIC DNA]</scope>
</reference>
<accession>E4X2K6</accession>
<proteinExistence type="predicted"/>
<evidence type="ECO:0000256" key="1">
    <source>
        <dbReference type="SAM" id="MobiDB-lite"/>
    </source>
</evidence>
<dbReference type="InParanoid" id="E4X2K6"/>
<protein>
    <submittedName>
        <fullName evidence="2">Uncharacterized protein</fullName>
    </submittedName>
</protein>
<feature type="compositionally biased region" description="Basic residues" evidence="1">
    <location>
        <begin position="86"/>
        <end position="96"/>
    </location>
</feature>